<gene>
    <name evidence="2" type="ORF">NLU14_18210</name>
</gene>
<keyword evidence="3" id="KW-1185">Reference proteome</keyword>
<feature type="signal peptide" evidence="1">
    <location>
        <begin position="1"/>
        <end position="29"/>
    </location>
</feature>
<evidence type="ECO:0000313" key="2">
    <source>
        <dbReference type="EMBL" id="MDF0752167.1"/>
    </source>
</evidence>
<protein>
    <submittedName>
        <fullName evidence="2">Uncharacterized protein</fullName>
    </submittedName>
</protein>
<feature type="chain" id="PRO_5045564678" evidence="1">
    <location>
        <begin position="30"/>
        <end position="452"/>
    </location>
</feature>
<comment type="caution">
    <text evidence="2">The sequence shown here is derived from an EMBL/GenBank/DDBJ whole genome shotgun (WGS) entry which is preliminary data.</text>
</comment>
<evidence type="ECO:0000256" key="1">
    <source>
        <dbReference type="SAM" id="SignalP"/>
    </source>
</evidence>
<keyword evidence="1" id="KW-0732">Signal</keyword>
<evidence type="ECO:0000313" key="3">
    <source>
        <dbReference type="Proteomes" id="UP001143391"/>
    </source>
</evidence>
<accession>A0ABT5YEP1</accession>
<name>A0ABT5YEP1_9GAMM</name>
<dbReference type="EMBL" id="JANCMW010000013">
    <property type="protein sequence ID" value="MDF0752167.1"/>
    <property type="molecule type" value="Genomic_DNA"/>
</dbReference>
<dbReference type="RefSeq" id="WP_275709228.1">
    <property type="nucleotide sequence ID" value="NZ_JANCMW010000013.1"/>
</dbReference>
<organism evidence="2 3">
    <name type="scientific">Marinobacter iranensis</name>
    <dbReference type="NCBI Taxonomy" id="2962607"/>
    <lineage>
        <taxon>Bacteria</taxon>
        <taxon>Pseudomonadati</taxon>
        <taxon>Pseudomonadota</taxon>
        <taxon>Gammaproteobacteria</taxon>
        <taxon>Pseudomonadales</taxon>
        <taxon>Marinobacteraceae</taxon>
        <taxon>Marinobacter</taxon>
    </lineage>
</organism>
<dbReference type="Proteomes" id="UP001143391">
    <property type="component" value="Unassembled WGS sequence"/>
</dbReference>
<reference evidence="2" key="1">
    <citation type="submission" date="2022-07" db="EMBL/GenBank/DDBJ databases">
        <title>Marinobacter iranensis a new bacterium isolate from a hipersaline lake in Iran.</title>
        <authorList>
            <person name="Mohammad A.M.A."/>
            <person name="Cristina S.-P."/>
            <person name="Antonio V."/>
        </authorList>
    </citation>
    <scope>NUCLEOTIDE SEQUENCE</scope>
    <source>
        <strain evidence="2">71-i</strain>
    </source>
</reference>
<sequence>MKYFMYQIKASYYLLCLSLLVAFSGHALAEPTISEIFLSDRERIEQGARVKISGDSFGTKKNAPPILIDYVDKAFEYGVVNEAHAKLDDMSRIPAGIDDDAGAVWATNTSTFLYSEQSQNRHGYSTASYFLQGENAWVGRPVAYGGPSGWDTPVDNPQLYVSWWYKNEFHSTYYWRFSPDSQKGTFEVGEELFIEGQEERNSRGVYAGVDADGLHNAVLYYHRNANELRGRSIKGISSGAVTVFPDQSRGGSGYGYEIPGSKLARIWDDPSGSDGIRSSVALHNAYAEGARMYYSLDLEPDKWVHIEYEIDTEKGMLRLYENGNKLGEEYFPEGRNYQGKYSPTLALLGTNAKQLKLQKSWISEIYVDSSLQRVAIGNAPKYSEVSHHELQRPLAWNNSEIEFAVNLGSFGFDEELYVYVFDKDGVPNSTGFPLCTGDSCPVPPSRIELLIN</sequence>
<proteinExistence type="predicted"/>